<dbReference type="SUPFAM" id="SSF50129">
    <property type="entry name" value="GroES-like"/>
    <property type="match status" value="1"/>
</dbReference>
<dbReference type="InterPro" id="IPR013149">
    <property type="entry name" value="ADH-like_C"/>
</dbReference>
<dbReference type="Pfam" id="PF08240">
    <property type="entry name" value="ADH_N"/>
    <property type="match status" value="1"/>
</dbReference>
<dbReference type="Pfam" id="PF00107">
    <property type="entry name" value="ADH_zinc_N"/>
    <property type="match status" value="1"/>
</dbReference>
<dbReference type="Gene3D" id="3.90.180.10">
    <property type="entry name" value="Medium-chain alcohol dehydrogenases, catalytic domain"/>
    <property type="match status" value="1"/>
</dbReference>
<accession>A0A538TKX5</accession>
<dbReference type="InterPro" id="IPR011032">
    <property type="entry name" value="GroES-like_sf"/>
</dbReference>
<dbReference type="InterPro" id="IPR013154">
    <property type="entry name" value="ADH-like_N"/>
</dbReference>
<feature type="domain" description="Enoyl reductase (ER)" evidence="2">
    <location>
        <begin position="10"/>
        <end position="340"/>
    </location>
</feature>
<gene>
    <name evidence="3" type="ORF">E6K78_09605</name>
</gene>
<dbReference type="PANTHER" id="PTHR44154:SF1">
    <property type="entry name" value="QUINONE OXIDOREDUCTASE"/>
    <property type="match status" value="1"/>
</dbReference>
<evidence type="ECO:0000313" key="3">
    <source>
        <dbReference type="EMBL" id="TMQ64264.1"/>
    </source>
</evidence>
<dbReference type="AlphaFoldDB" id="A0A538TKX5"/>
<evidence type="ECO:0000259" key="2">
    <source>
        <dbReference type="SMART" id="SM00829"/>
    </source>
</evidence>
<dbReference type="SMART" id="SM00829">
    <property type="entry name" value="PKS_ER"/>
    <property type="match status" value="1"/>
</dbReference>
<dbReference type="Proteomes" id="UP000316609">
    <property type="component" value="Unassembled WGS sequence"/>
</dbReference>
<keyword evidence="1" id="KW-0521">NADP</keyword>
<dbReference type="InterPro" id="IPR036291">
    <property type="entry name" value="NAD(P)-bd_dom_sf"/>
</dbReference>
<dbReference type="InterPro" id="IPR051603">
    <property type="entry name" value="Zinc-ADH_QOR/CCCR"/>
</dbReference>
<proteinExistence type="predicted"/>
<evidence type="ECO:0000313" key="4">
    <source>
        <dbReference type="Proteomes" id="UP000316609"/>
    </source>
</evidence>
<dbReference type="SUPFAM" id="SSF51735">
    <property type="entry name" value="NAD(P)-binding Rossmann-fold domains"/>
    <property type="match status" value="1"/>
</dbReference>
<evidence type="ECO:0000256" key="1">
    <source>
        <dbReference type="ARBA" id="ARBA00022857"/>
    </source>
</evidence>
<comment type="caution">
    <text evidence="3">The sequence shown here is derived from an EMBL/GenBank/DDBJ whole genome shotgun (WGS) entry which is preliminary data.</text>
</comment>
<reference evidence="3 4" key="1">
    <citation type="journal article" date="2019" name="Nat. Microbiol.">
        <title>Mediterranean grassland soil C-N compound turnover is dependent on rainfall and depth, and is mediated by genomically divergent microorganisms.</title>
        <authorList>
            <person name="Diamond S."/>
            <person name="Andeer P.F."/>
            <person name="Li Z."/>
            <person name="Crits-Christoph A."/>
            <person name="Burstein D."/>
            <person name="Anantharaman K."/>
            <person name="Lane K.R."/>
            <person name="Thomas B.C."/>
            <person name="Pan C."/>
            <person name="Northen T.R."/>
            <person name="Banfield J.F."/>
        </authorList>
    </citation>
    <scope>NUCLEOTIDE SEQUENCE [LARGE SCALE GENOMIC DNA]</scope>
    <source>
        <strain evidence="3">WS_8</strain>
    </source>
</reference>
<sequence>MNAVVFDRTGGPEVLERREMPDPVAAADEVVLQVKACAMNHLDLWVRSGSLALEVEMPHVLGSDVVGVALEVGAGVRHVRPGDPVLVLPTLSCGWCAQCLAGDDNLCRHYDLVGRRRNGGYAEKVAVPGRNCLPFPKGLAWEKAAALPVVLLTAWHMLVGRARLKPGEDCLVIGAGSGVGSVAIQIARLLGARVIATAGSDSKLERAKALGAHEVIHHGRHDMTEEVRRLTAKKGVEVVIEHVGSPVFERAMASLARNGRLVTCGATASNQASLDLNLLFGRHLSLMGSWMGRKAELLEALRFVESGAIVPVVDSVLPLAEARRAHERLPAREHFGKLVLVP</sequence>
<dbReference type="InterPro" id="IPR020843">
    <property type="entry name" value="ER"/>
</dbReference>
<organism evidence="3 4">
    <name type="scientific">Eiseniibacteriota bacterium</name>
    <dbReference type="NCBI Taxonomy" id="2212470"/>
    <lineage>
        <taxon>Bacteria</taxon>
        <taxon>Candidatus Eiseniibacteriota</taxon>
    </lineage>
</organism>
<protein>
    <submittedName>
        <fullName evidence="3">Zinc-binding dehydrogenase</fullName>
    </submittedName>
</protein>
<dbReference type="EMBL" id="VBOY01000091">
    <property type="protein sequence ID" value="TMQ64264.1"/>
    <property type="molecule type" value="Genomic_DNA"/>
</dbReference>
<dbReference type="PANTHER" id="PTHR44154">
    <property type="entry name" value="QUINONE OXIDOREDUCTASE"/>
    <property type="match status" value="1"/>
</dbReference>
<dbReference type="GO" id="GO:0016491">
    <property type="term" value="F:oxidoreductase activity"/>
    <property type="evidence" value="ECO:0007669"/>
    <property type="project" value="InterPro"/>
</dbReference>
<name>A0A538TKX5_UNCEI</name>